<proteinExistence type="predicted"/>
<gene>
    <name evidence="3" type="primary">LOC115630541</name>
</gene>
<dbReference type="Proteomes" id="UP000504634">
    <property type="component" value="Unplaced"/>
</dbReference>
<dbReference type="GeneID" id="115630541"/>
<dbReference type="AlphaFoldDB" id="A0A6J2U756"/>
<evidence type="ECO:0000313" key="3">
    <source>
        <dbReference type="RefSeq" id="XP_030383007.1"/>
    </source>
</evidence>
<evidence type="ECO:0000256" key="1">
    <source>
        <dbReference type="SAM" id="MobiDB-lite"/>
    </source>
</evidence>
<reference evidence="3" key="1">
    <citation type="submission" date="2025-08" db="UniProtKB">
        <authorList>
            <consortium name="RefSeq"/>
        </authorList>
    </citation>
    <scope>IDENTIFICATION</scope>
    <source>
        <strain evidence="3">11010-0011.00</strain>
        <tissue evidence="3">Whole body</tissue>
    </source>
</reference>
<feature type="compositionally biased region" description="Basic and acidic residues" evidence="1">
    <location>
        <begin position="151"/>
        <end position="167"/>
    </location>
</feature>
<organism evidence="2 3">
    <name type="scientific">Drosophila lebanonensis</name>
    <name type="common">Fruit fly</name>
    <name type="synonym">Scaptodrosophila lebanonensis</name>
    <dbReference type="NCBI Taxonomy" id="7225"/>
    <lineage>
        <taxon>Eukaryota</taxon>
        <taxon>Metazoa</taxon>
        <taxon>Ecdysozoa</taxon>
        <taxon>Arthropoda</taxon>
        <taxon>Hexapoda</taxon>
        <taxon>Insecta</taxon>
        <taxon>Pterygota</taxon>
        <taxon>Neoptera</taxon>
        <taxon>Endopterygota</taxon>
        <taxon>Diptera</taxon>
        <taxon>Brachycera</taxon>
        <taxon>Muscomorpha</taxon>
        <taxon>Ephydroidea</taxon>
        <taxon>Drosophilidae</taxon>
        <taxon>Scaptodrosophila</taxon>
    </lineage>
</organism>
<protein>
    <submittedName>
        <fullName evidence="3">Uncharacterized protein LOC115630541</fullName>
    </submittedName>
</protein>
<feature type="compositionally biased region" description="Basic and acidic residues" evidence="1">
    <location>
        <begin position="179"/>
        <end position="190"/>
    </location>
</feature>
<feature type="region of interest" description="Disordered" evidence="1">
    <location>
        <begin position="129"/>
        <end position="190"/>
    </location>
</feature>
<evidence type="ECO:0000313" key="2">
    <source>
        <dbReference type="Proteomes" id="UP000504634"/>
    </source>
</evidence>
<feature type="region of interest" description="Disordered" evidence="1">
    <location>
        <begin position="265"/>
        <end position="300"/>
    </location>
</feature>
<accession>A0A6J2U756</accession>
<keyword evidence="2" id="KW-1185">Reference proteome</keyword>
<name>A0A6J2U756_DROLE</name>
<dbReference type="OrthoDB" id="7870118at2759"/>
<dbReference type="RefSeq" id="XP_030383007.1">
    <property type="nucleotide sequence ID" value="XM_030527147.1"/>
</dbReference>
<sequence length="574" mass="65739">MDNLEATRALCEILKIPLPDIPTNGQHVDAGSDCDSKSRLQQMLNADANEFVPYCKRESDAEDEDLLNLNALKRHFEAFDEYKEPEKSALVVSEVADTLKSKQLTLPWKGFPKTLRTERTNRNTVVNGTHIAPTKKDAQSTDSTMKRARKDKTATDKDIQGNAKDNDNENAPLPLPTKKKYEADEKKREHERKVALEALKLVEQRRMREPLVPAIRGNILPSSKLQRPVVHLTRSPVRFTPEERERVDRLRVLKRERIEFVLREMKKEREQQKSRKNPPGRDRNAKAGEKVGEPHPRSEEVEALLPIPKRNISSKVDIPDEPKHESIVPPKRYICLQRSKPEQVVVPAAKPLLPARRYIPTTKEWDEQCKAKQLLAEAKALTKSTMVTNKENKENEFVHAPNQLMAHTKLKEHKLDQAEQPKRELLQCVSNVGRASSIQYQQDEMHEELVLSGNGNEYILRRRRTYGTGFRAPNTSMEEYSLEVAPGEMRRGNLTHARNLVRAFPNWVPSPVPTPVGTGVAAHSSPELTAKMLHKNNNVIRYNIEQLLQMEPEPADMKKPNFAEFLHKFGFIYE</sequence>